<feature type="non-terminal residue" evidence="2">
    <location>
        <position position="97"/>
    </location>
</feature>
<dbReference type="AlphaFoldDB" id="A0AAD4Q4T7"/>
<accession>A0AAD4Q4T7</accession>
<protein>
    <submittedName>
        <fullName evidence="2">Uncharacterized protein</fullName>
    </submittedName>
</protein>
<name>A0AAD4Q4T7_9AGAM</name>
<feature type="non-terminal residue" evidence="2">
    <location>
        <position position="1"/>
    </location>
</feature>
<comment type="caution">
    <text evidence="2">The sequence shown here is derived from an EMBL/GenBank/DDBJ whole genome shotgun (WGS) entry which is preliminary data.</text>
</comment>
<gene>
    <name evidence="2" type="ORF">EDB92DRAFT_1914081</name>
</gene>
<sequence length="97" mass="10520">TTSMPIQLLALHLSLSQPALAEVPAVVEVQTCRTHSGGGECVARRTHVEVVQPGDLFGVGVMELRDTHLVGLGDLPEALFSRSPVRRVGREKRQQKV</sequence>
<feature type="signal peptide" evidence="1">
    <location>
        <begin position="1"/>
        <end position="21"/>
    </location>
</feature>
<evidence type="ECO:0000313" key="2">
    <source>
        <dbReference type="EMBL" id="KAH8977802.1"/>
    </source>
</evidence>
<organism evidence="2 3">
    <name type="scientific">Lactarius akahatsu</name>
    <dbReference type="NCBI Taxonomy" id="416441"/>
    <lineage>
        <taxon>Eukaryota</taxon>
        <taxon>Fungi</taxon>
        <taxon>Dikarya</taxon>
        <taxon>Basidiomycota</taxon>
        <taxon>Agaricomycotina</taxon>
        <taxon>Agaricomycetes</taxon>
        <taxon>Russulales</taxon>
        <taxon>Russulaceae</taxon>
        <taxon>Lactarius</taxon>
    </lineage>
</organism>
<dbReference type="EMBL" id="JAKELL010000272">
    <property type="protein sequence ID" value="KAH8977802.1"/>
    <property type="molecule type" value="Genomic_DNA"/>
</dbReference>
<keyword evidence="1" id="KW-0732">Signal</keyword>
<reference evidence="2" key="1">
    <citation type="submission" date="2022-01" db="EMBL/GenBank/DDBJ databases">
        <title>Comparative genomics reveals a dynamic genome evolution in the ectomycorrhizal milk-cap (Lactarius) mushrooms.</title>
        <authorList>
            <consortium name="DOE Joint Genome Institute"/>
            <person name="Lebreton A."/>
            <person name="Tang N."/>
            <person name="Kuo A."/>
            <person name="LaButti K."/>
            <person name="Drula E."/>
            <person name="Barry K."/>
            <person name="Clum A."/>
            <person name="Lipzen A."/>
            <person name="Mousain D."/>
            <person name="Ng V."/>
            <person name="Wang R."/>
            <person name="Wang X."/>
            <person name="Dai Y."/>
            <person name="Henrissat B."/>
            <person name="Grigoriev I.V."/>
            <person name="Guerin-Laguette A."/>
            <person name="Yu F."/>
            <person name="Martin F.M."/>
        </authorList>
    </citation>
    <scope>NUCLEOTIDE SEQUENCE</scope>
    <source>
        <strain evidence="2">QP</strain>
    </source>
</reference>
<keyword evidence="3" id="KW-1185">Reference proteome</keyword>
<dbReference type="Proteomes" id="UP001201163">
    <property type="component" value="Unassembled WGS sequence"/>
</dbReference>
<feature type="chain" id="PRO_5042018074" evidence="1">
    <location>
        <begin position="22"/>
        <end position="97"/>
    </location>
</feature>
<proteinExistence type="predicted"/>
<evidence type="ECO:0000313" key="3">
    <source>
        <dbReference type="Proteomes" id="UP001201163"/>
    </source>
</evidence>
<evidence type="ECO:0000256" key="1">
    <source>
        <dbReference type="SAM" id="SignalP"/>
    </source>
</evidence>